<evidence type="ECO:0000313" key="3">
    <source>
        <dbReference type="Proteomes" id="UP000075901"/>
    </source>
</evidence>
<feature type="region of interest" description="Disordered" evidence="1">
    <location>
        <begin position="313"/>
        <end position="365"/>
    </location>
</feature>
<dbReference type="Proteomes" id="UP000075901">
    <property type="component" value="Unassembled WGS sequence"/>
</dbReference>
<proteinExistence type="predicted"/>
<feature type="compositionally biased region" description="Low complexity" evidence="1">
    <location>
        <begin position="336"/>
        <end position="352"/>
    </location>
</feature>
<protein>
    <submittedName>
        <fullName evidence="2">Uncharacterized protein</fullName>
    </submittedName>
</protein>
<dbReference type="AlphaFoldDB" id="A0A182T4J0"/>
<keyword evidence="3" id="KW-1185">Reference proteome</keyword>
<reference evidence="3" key="1">
    <citation type="submission" date="2013-09" db="EMBL/GenBank/DDBJ databases">
        <title>The Genome Sequence of Anopheles maculatus species B.</title>
        <authorList>
            <consortium name="The Broad Institute Genomics Platform"/>
            <person name="Neafsey D.E."/>
            <person name="Besansky N."/>
            <person name="Howell P."/>
            <person name="Walton C."/>
            <person name="Young S.K."/>
            <person name="Zeng Q."/>
            <person name="Gargeya S."/>
            <person name="Fitzgerald M."/>
            <person name="Haas B."/>
            <person name="Abouelleil A."/>
            <person name="Allen A.W."/>
            <person name="Alvarado L."/>
            <person name="Arachchi H.M."/>
            <person name="Berlin A.M."/>
            <person name="Chapman S.B."/>
            <person name="Gainer-Dewar J."/>
            <person name="Goldberg J."/>
            <person name="Griggs A."/>
            <person name="Gujja S."/>
            <person name="Hansen M."/>
            <person name="Howarth C."/>
            <person name="Imamovic A."/>
            <person name="Ireland A."/>
            <person name="Larimer J."/>
            <person name="McCowan C."/>
            <person name="Murphy C."/>
            <person name="Pearson M."/>
            <person name="Poon T.W."/>
            <person name="Priest M."/>
            <person name="Roberts A."/>
            <person name="Saif S."/>
            <person name="Shea T."/>
            <person name="Sisk P."/>
            <person name="Sykes S."/>
            <person name="Wortman J."/>
            <person name="Nusbaum C."/>
            <person name="Birren B."/>
        </authorList>
    </citation>
    <scope>NUCLEOTIDE SEQUENCE [LARGE SCALE GENOMIC DNA]</scope>
    <source>
        <strain evidence="3">maculatus3</strain>
    </source>
</reference>
<dbReference type="EnsemblMetazoa" id="AMAM019485-RA">
    <property type="protein sequence ID" value="AMAM019485-PA"/>
    <property type="gene ID" value="AMAM019485"/>
</dbReference>
<dbReference type="VEuPathDB" id="VectorBase:AMAM019485"/>
<reference evidence="2" key="2">
    <citation type="submission" date="2020-05" db="UniProtKB">
        <authorList>
            <consortium name="EnsemblMetazoa"/>
        </authorList>
    </citation>
    <scope>IDENTIFICATION</scope>
    <source>
        <strain evidence="2">maculatus3</strain>
    </source>
</reference>
<evidence type="ECO:0000256" key="1">
    <source>
        <dbReference type="SAM" id="MobiDB-lite"/>
    </source>
</evidence>
<sequence>MMPAADGIPLPKSLPIPPGLTMARVETASSVLLSSKMSANIQHRTETGGCSSTTSTGGKANATNVTTTIIINSVTGTIECTTGNGERSTGTVTINTNDLSLDGQAGVGAGSGRPVVEPVVYKILNAVASKPACRSGVGTGDTVTTTTSTRLNVTNGGCSTTIAGRVGERGLTVASCRTVAAAGSNGAHVVEGGDGGDRRCNTSITLPRSLGTVVGRVPSSKVNVLHPDSGTVAASNAVKIITVPGGHYRDVLAPAAVATHALTVVPPSVTNAMDSCTARYKHTTSTVPVISDQQQQYQIRREVPVQQHQYLHTSSLHPTPNSSFSQPNQTKGDGIASASPATAAADSAVSSAPEVSGTVANQPTY</sequence>
<evidence type="ECO:0000313" key="2">
    <source>
        <dbReference type="EnsemblMetazoa" id="AMAM019485-PA"/>
    </source>
</evidence>
<organism evidence="2 3">
    <name type="scientific">Anopheles maculatus</name>
    <dbReference type="NCBI Taxonomy" id="74869"/>
    <lineage>
        <taxon>Eukaryota</taxon>
        <taxon>Metazoa</taxon>
        <taxon>Ecdysozoa</taxon>
        <taxon>Arthropoda</taxon>
        <taxon>Hexapoda</taxon>
        <taxon>Insecta</taxon>
        <taxon>Pterygota</taxon>
        <taxon>Neoptera</taxon>
        <taxon>Endopterygota</taxon>
        <taxon>Diptera</taxon>
        <taxon>Nematocera</taxon>
        <taxon>Culicoidea</taxon>
        <taxon>Culicidae</taxon>
        <taxon>Anophelinae</taxon>
        <taxon>Anopheles</taxon>
        <taxon>Anopheles maculatus group</taxon>
    </lineage>
</organism>
<feature type="compositionally biased region" description="Polar residues" evidence="1">
    <location>
        <begin position="313"/>
        <end position="331"/>
    </location>
</feature>
<accession>A0A182T4J0</accession>
<name>A0A182T4J0_9DIPT</name>